<keyword evidence="2" id="KW-0325">Glycoprotein</keyword>
<dbReference type="InterPro" id="IPR006311">
    <property type="entry name" value="TAT_signal"/>
</dbReference>
<dbReference type="Pfam" id="PF17957">
    <property type="entry name" value="Big_7"/>
    <property type="match status" value="1"/>
</dbReference>
<dbReference type="InterPro" id="IPR012334">
    <property type="entry name" value="Pectin_lyas_fold"/>
</dbReference>
<dbReference type="Gene3D" id="2.60.120.200">
    <property type="match status" value="1"/>
</dbReference>
<dbReference type="GO" id="GO:0016829">
    <property type="term" value="F:lyase activity"/>
    <property type="evidence" value="ECO:0007669"/>
    <property type="project" value="UniProtKB-KW"/>
</dbReference>
<dbReference type="InterPro" id="IPR052063">
    <property type="entry name" value="Polysaccharide_Lyase_1"/>
</dbReference>
<dbReference type="GO" id="GO:0046872">
    <property type="term" value="F:metal ion binding"/>
    <property type="evidence" value="ECO:0007669"/>
    <property type="project" value="UniProtKB-KW"/>
</dbReference>
<evidence type="ECO:0000313" key="4">
    <source>
        <dbReference type="EMBL" id="MBB5791749.1"/>
    </source>
</evidence>
<gene>
    <name evidence="4" type="ORF">HD601_006324</name>
</gene>
<keyword evidence="3" id="KW-0472">Membrane</keyword>
<dbReference type="Proteomes" id="UP000542813">
    <property type="component" value="Unassembled WGS sequence"/>
</dbReference>
<accession>A0A7W9GXC5</accession>
<evidence type="ECO:0000256" key="1">
    <source>
        <dbReference type="ARBA" id="ARBA00022723"/>
    </source>
</evidence>
<evidence type="ECO:0000313" key="5">
    <source>
        <dbReference type="Proteomes" id="UP000542813"/>
    </source>
</evidence>
<feature type="transmembrane region" description="Helical" evidence="3">
    <location>
        <begin position="21"/>
        <end position="42"/>
    </location>
</feature>
<dbReference type="PROSITE" id="PS51318">
    <property type="entry name" value="TAT"/>
    <property type="match status" value="1"/>
</dbReference>
<dbReference type="PANTHER" id="PTHR42970">
    <property type="entry name" value="PECTATE LYASE C-RELATED"/>
    <property type="match status" value="1"/>
</dbReference>
<keyword evidence="3" id="KW-1133">Transmembrane helix</keyword>
<evidence type="ECO:0000256" key="3">
    <source>
        <dbReference type="SAM" id="Phobius"/>
    </source>
</evidence>
<dbReference type="Gene3D" id="2.60.40.10">
    <property type="entry name" value="Immunoglobulins"/>
    <property type="match status" value="1"/>
</dbReference>
<dbReference type="PANTHER" id="PTHR42970:SF1">
    <property type="entry name" value="PECTATE LYASE C-RELATED"/>
    <property type="match status" value="1"/>
</dbReference>
<dbReference type="SUPFAM" id="SSF51126">
    <property type="entry name" value="Pectin lyase-like"/>
    <property type="match status" value="1"/>
</dbReference>
<proteinExistence type="predicted"/>
<dbReference type="AlphaFoldDB" id="A0A7W9GXC5"/>
<keyword evidence="4" id="KW-0456">Lyase</keyword>
<protein>
    <submittedName>
        <fullName evidence="4">Pectate lyase</fullName>
    </submittedName>
</protein>
<keyword evidence="3" id="KW-0812">Transmembrane</keyword>
<keyword evidence="5" id="KW-1185">Reference proteome</keyword>
<keyword evidence="1" id="KW-0479">Metal-binding</keyword>
<comment type="caution">
    <text evidence="4">The sequence shown here is derived from an EMBL/GenBank/DDBJ whole genome shotgun (WGS) entry which is preliminary data.</text>
</comment>
<organism evidence="4 5">
    <name type="scientific">Jiangella mangrovi</name>
    <dbReference type="NCBI Taxonomy" id="1524084"/>
    <lineage>
        <taxon>Bacteria</taxon>
        <taxon>Bacillati</taxon>
        <taxon>Actinomycetota</taxon>
        <taxon>Actinomycetes</taxon>
        <taxon>Jiangellales</taxon>
        <taxon>Jiangellaceae</taxon>
        <taxon>Jiangella</taxon>
    </lineage>
</organism>
<dbReference type="Gene3D" id="2.160.20.10">
    <property type="entry name" value="Single-stranded right-handed beta-helix, Pectin lyase-like"/>
    <property type="match status" value="1"/>
</dbReference>
<dbReference type="EMBL" id="JACHMM010000001">
    <property type="protein sequence ID" value="MBB5791749.1"/>
    <property type="molecule type" value="Genomic_DNA"/>
</dbReference>
<dbReference type="InterPro" id="IPR013783">
    <property type="entry name" value="Ig-like_fold"/>
</dbReference>
<reference evidence="4 5" key="1">
    <citation type="submission" date="2020-08" db="EMBL/GenBank/DDBJ databases">
        <title>Sequencing the genomes of 1000 actinobacteria strains.</title>
        <authorList>
            <person name="Klenk H.-P."/>
        </authorList>
    </citation>
    <scope>NUCLEOTIDE SEQUENCE [LARGE SCALE GENOMIC DNA]</scope>
    <source>
        <strain evidence="4 5">DSM 102122</strain>
    </source>
</reference>
<sequence length="764" mass="80306">MSSLPDARPDRTENHTLTRRAFTVAGALTAAGALTGVGTFVAGSPAYAAVRRGTADALVPAFPGALGCGMYTTGGRGGDVYEVTNLNDSGPGSLREGVKGSNRTVVFRVSGTIYLSSRLDISGSNLTVAGQTAPGDGICIAGYPTRIAGQNVVVRYLRCRMGDIAGVTEDAMWFRRTADVVLDHCSLTWSTDEALSPYENTRVSVQWCIVGESLTMSVNPEGRHGYGGIWGGENVSFHHNLIIHNSSRNPRFAPVNATGPDYALTVDHQNNVVYNWGFNSAYGGEDSAGINMIGNYYRPGPDTLAELRDRIVEPTVSTLGGPGVWYVADNYVDGSPEVTADNTLGIDGDVPITLRTEPVPFPQPLPTEAATVAFERVLNEAGAILPRRDSVDARLVEDVRRRTGRLINSQTEVGGWPSLASAPAPADTDHDGIPDDWEVANGLNPDDPADGAAVGTDGYTNLERYLNSISGPATANPSVTLLQPGTNALLGAARADARVVLTASATGHGASIDRVEFYAGDELIGTATQAPYRVEWTGVADGTYFVTARAVDTSGNATSTTSTPVHVNRITRTAPWAGVDVGRVPVRGATSVAGDVVTVKGSGAIGGTADSFRFAFQRRDGDCEIVARVDAISKVYPEVAAAVMIRSDLAPSAPFATMELTYLGSGKVSRFSARPVDGAEAVVTQYPAVPEEVPIDTPYWVRLTRRGTTVAGAVSADGVTWHEVGAAEVALPPSAFLGLAVDGHQESTANARYTTAKFSAITLR</sequence>
<evidence type="ECO:0000256" key="2">
    <source>
        <dbReference type="ARBA" id="ARBA00023180"/>
    </source>
</evidence>
<name>A0A7W9GXC5_9ACTN</name>
<dbReference type="RefSeq" id="WP_184828766.1">
    <property type="nucleotide sequence ID" value="NZ_JACHMM010000001.1"/>
</dbReference>
<dbReference type="InterPro" id="IPR011050">
    <property type="entry name" value="Pectin_lyase_fold/virulence"/>
</dbReference>
<dbReference type="GO" id="GO:0005975">
    <property type="term" value="P:carbohydrate metabolic process"/>
    <property type="evidence" value="ECO:0007669"/>
    <property type="project" value="UniProtKB-ARBA"/>
</dbReference>